<sequence>MKSTKKITKFHKKPRAIVKEKLQIIYNYFFNQIEESDSEFSISAYNLSLIQHFDNIMLYARMHSAEDLGKKISDLL</sequence>
<dbReference type="GeneID" id="41328793"/>
<dbReference type="Proteomes" id="UP000321408">
    <property type="component" value="Chromosome"/>
</dbReference>
<dbReference type="AlphaFoldDB" id="A0A5B9D749"/>
<accession>A0A5B9D749</accession>
<proteinExistence type="predicted"/>
<evidence type="ECO:0000313" key="1">
    <source>
        <dbReference type="EMBL" id="QEE14969.1"/>
    </source>
</evidence>
<organism evidence="1 2">
    <name type="scientific">Promethearchaeum syntrophicum</name>
    <dbReference type="NCBI Taxonomy" id="2594042"/>
    <lineage>
        <taxon>Archaea</taxon>
        <taxon>Promethearchaeati</taxon>
        <taxon>Promethearchaeota</taxon>
        <taxon>Promethearchaeia</taxon>
        <taxon>Promethearchaeales</taxon>
        <taxon>Promethearchaeaceae</taxon>
        <taxon>Promethearchaeum</taxon>
    </lineage>
</organism>
<dbReference type="RefSeq" id="WP_147661902.1">
    <property type="nucleotide sequence ID" value="NZ_CP042905.2"/>
</dbReference>
<name>A0A5B9D749_9ARCH</name>
<keyword evidence="2" id="KW-1185">Reference proteome</keyword>
<protein>
    <submittedName>
        <fullName evidence="1">Uncharacterized protein</fullName>
    </submittedName>
</protein>
<gene>
    <name evidence="1" type="ORF">DSAG12_00792</name>
</gene>
<evidence type="ECO:0000313" key="2">
    <source>
        <dbReference type="Proteomes" id="UP000321408"/>
    </source>
</evidence>
<reference evidence="1 2" key="1">
    <citation type="journal article" date="2020" name="Nature">
        <title>Isolation of an archaeon at the prokaryote-eukaryote interface.</title>
        <authorList>
            <person name="Imachi H."/>
            <person name="Nobu M.K."/>
            <person name="Nakahara N."/>
            <person name="Morono Y."/>
            <person name="Ogawara M."/>
            <person name="Takaki Y."/>
            <person name="Takano Y."/>
            <person name="Uematsu K."/>
            <person name="Ikuta T."/>
            <person name="Ito M."/>
            <person name="Matsui Y."/>
            <person name="Miyazaki M."/>
            <person name="Murata K."/>
            <person name="Saito Y."/>
            <person name="Sakai S."/>
            <person name="Song C."/>
            <person name="Tasumi E."/>
            <person name="Yamanaka Y."/>
            <person name="Yamaguchi T."/>
            <person name="Kamagata Y."/>
            <person name="Tamaki H."/>
            <person name="Takai K."/>
        </authorList>
    </citation>
    <scope>NUCLEOTIDE SEQUENCE [LARGE SCALE GENOMIC DNA]</scope>
    <source>
        <strain evidence="1 2">MK-D1</strain>
    </source>
</reference>
<dbReference type="EMBL" id="CP042905">
    <property type="protein sequence ID" value="QEE14969.1"/>
    <property type="molecule type" value="Genomic_DNA"/>
</dbReference>
<dbReference type="KEGG" id="psyt:DSAG12_00792"/>
<reference evidence="1 2" key="2">
    <citation type="journal article" date="2024" name="Int. J. Syst. Evol. Microbiol.">
        <title>Promethearchaeum syntrophicum gen. nov., sp. nov., an anaerobic, obligately syntrophic archaeon, the first isolate of the lineage 'Asgard' archaea, and proposal of the new archaeal phylum Promethearchaeota phyl. nov. and kingdom Promethearchaeati regn. nov.</title>
        <authorList>
            <person name="Imachi H."/>
            <person name="Nobu M.K."/>
            <person name="Kato S."/>
            <person name="Takaki Y."/>
            <person name="Miyazaki M."/>
            <person name="Miyata M."/>
            <person name="Ogawara M."/>
            <person name="Saito Y."/>
            <person name="Sakai S."/>
            <person name="Tahara Y.O."/>
            <person name="Takano Y."/>
            <person name="Tasumi E."/>
            <person name="Uematsu K."/>
            <person name="Yoshimura T."/>
            <person name="Itoh T."/>
            <person name="Ohkuma M."/>
            <person name="Takai K."/>
        </authorList>
    </citation>
    <scope>NUCLEOTIDE SEQUENCE [LARGE SCALE GENOMIC DNA]</scope>
    <source>
        <strain evidence="1 2">MK-D1</strain>
    </source>
</reference>